<proteinExistence type="predicted"/>
<keyword evidence="2" id="KW-1185">Reference proteome</keyword>
<comment type="caution">
    <text evidence="1">The sequence shown here is derived from an EMBL/GenBank/DDBJ whole genome shotgun (WGS) entry which is preliminary data.</text>
</comment>
<dbReference type="PATRIC" id="fig|1121326.3.peg.4718"/>
<gene>
    <name evidence="1" type="ORF">CLMAG_46580</name>
</gene>
<organism evidence="1 2">
    <name type="scientific">Clostridium magnum DSM 2767</name>
    <dbReference type="NCBI Taxonomy" id="1121326"/>
    <lineage>
        <taxon>Bacteria</taxon>
        <taxon>Bacillati</taxon>
        <taxon>Bacillota</taxon>
        <taxon>Clostridia</taxon>
        <taxon>Eubacteriales</taxon>
        <taxon>Clostridiaceae</taxon>
        <taxon>Clostridium</taxon>
    </lineage>
</organism>
<dbReference type="STRING" id="1121326.CLMAG_46580"/>
<dbReference type="Proteomes" id="UP000076603">
    <property type="component" value="Unassembled WGS sequence"/>
</dbReference>
<dbReference type="AlphaFoldDB" id="A0A161WES0"/>
<accession>A0A161WES0</accession>
<reference evidence="1 2" key="1">
    <citation type="submission" date="2016-04" db="EMBL/GenBank/DDBJ databases">
        <title>Genome sequence of Clostridium magnum DSM 2767.</title>
        <authorList>
            <person name="Poehlein A."/>
            <person name="Uhlig R."/>
            <person name="Fischer R."/>
            <person name="Bahl H."/>
            <person name="Daniel R."/>
        </authorList>
    </citation>
    <scope>NUCLEOTIDE SEQUENCE [LARGE SCALE GENOMIC DNA]</scope>
    <source>
        <strain evidence="1 2">DSM 2767</strain>
    </source>
</reference>
<dbReference type="RefSeq" id="WP_278331355.1">
    <property type="nucleotide sequence ID" value="NZ_FQXL01000006.1"/>
</dbReference>
<name>A0A161WES0_9CLOT</name>
<dbReference type="EMBL" id="LWAE01000006">
    <property type="protein sequence ID" value="KZL90165.1"/>
    <property type="molecule type" value="Genomic_DNA"/>
</dbReference>
<protein>
    <submittedName>
        <fullName evidence="1">Uncharacterized protein</fullName>
    </submittedName>
</protein>
<evidence type="ECO:0000313" key="1">
    <source>
        <dbReference type="EMBL" id="KZL90165.1"/>
    </source>
</evidence>
<sequence>MLFNQDNSKWNIKELEDTYELICYNDKSSELREILKVVIE</sequence>
<evidence type="ECO:0000313" key="2">
    <source>
        <dbReference type="Proteomes" id="UP000076603"/>
    </source>
</evidence>